<dbReference type="InterPro" id="IPR003673">
    <property type="entry name" value="CoA-Trfase_fam_III"/>
</dbReference>
<proteinExistence type="inferred from homology"/>
<dbReference type="Pfam" id="PF02515">
    <property type="entry name" value="CoA_transf_3"/>
    <property type="match status" value="1"/>
</dbReference>
<dbReference type="PANTHER" id="PTHR48228">
    <property type="entry name" value="SUCCINYL-COA--D-CITRAMALATE COA-TRANSFERASE"/>
    <property type="match status" value="1"/>
</dbReference>
<dbReference type="InterPro" id="IPR044855">
    <property type="entry name" value="CoA-Trfase_III_dom3_sf"/>
</dbReference>
<dbReference type="RefSeq" id="XP_024945578.1">
    <property type="nucleotide sequence ID" value="XM_025089810.1"/>
</dbReference>
<evidence type="ECO:0000313" key="3">
    <source>
        <dbReference type="RefSeq" id="XP_024945578.1"/>
    </source>
</evidence>
<dbReference type="CTD" id="23600"/>
<gene>
    <name evidence="3 4 5" type="primary">LOC107272524</name>
</gene>
<dbReference type="GO" id="GO:0008206">
    <property type="term" value="P:bile acid metabolic process"/>
    <property type="evidence" value="ECO:0007669"/>
    <property type="project" value="TreeGrafter"/>
</dbReference>
<dbReference type="InterPro" id="IPR023606">
    <property type="entry name" value="CoA-Trfase_III_dom_1_sf"/>
</dbReference>
<dbReference type="GeneID" id="107272524"/>
<comment type="similarity">
    <text evidence="1">Belongs to the CoA-transferase III family.</text>
</comment>
<protein>
    <submittedName>
        <fullName evidence="3 4">Alpha-methylacyl-CoA racemase isoform X1</fullName>
    </submittedName>
</protein>
<dbReference type="PANTHER" id="PTHR48228:SF5">
    <property type="entry name" value="ALPHA-METHYLACYL-COA RACEMASE"/>
    <property type="match status" value="1"/>
</dbReference>
<evidence type="ECO:0000313" key="4">
    <source>
        <dbReference type="RefSeq" id="XP_024945580.1"/>
    </source>
</evidence>
<dbReference type="InterPro" id="IPR050509">
    <property type="entry name" value="CoA-transferase_III"/>
</dbReference>
<name>A0AAJ7RR43_CEPCN</name>
<dbReference type="Proteomes" id="UP000694920">
    <property type="component" value="Unplaced"/>
</dbReference>
<dbReference type="KEGG" id="ccin:107272524"/>
<evidence type="ECO:0000313" key="5">
    <source>
        <dbReference type="RefSeq" id="XP_024945581.1"/>
    </source>
</evidence>
<dbReference type="SUPFAM" id="SSF89796">
    <property type="entry name" value="CoA-transferase family III (CaiB/BaiF)"/>
    <property type="match status" value="1"/>
</dbReference>
<dbReference type="RefSeq" id="XP_024945580.1">
    <property type="nucleotide sequence ID" value="XM_025089812.1"/>
</dbReference>
<dbReference type="Gene3D" id="3.40.50.10540">
    <property type="entry name" value="Crotonobetainyl-coa:carnitine coa-transferase, domain 1"/>
    <property type="match status" value="1"/>
</dbReference>
<evidence type="ECO:0000256" key="1">
    <source>
        <dbReference type="ARBA" id="ARBA00008383"/>
    </source>
</evidence>
<evidence type="ECO:0000313" key="2">
    <source>
        <dbReference type="Proteomes" id="UP000694920"/>
    </source>
</evidence>
<sequence>MPLKGIRVIEMAGLAPAPFCGMILADFGASVIRVDKIMPSIQTFDCLGNGKKSISIDLKTKKGADVLRKLCDQNDVLIDPFRKGVMEKLSLGPKELMNRNKRLIYARLTGFGQHGPYSTMAGHDINFLALSGLLSLFGRHGEKPTPPINLAADFGGGGLMCTLGIILALFERNQSNMGQIIDASMVEGSAYLGSWFYRSREIPGLWGQPRGKNLLDTGAHFYDTYQTKDGKYMSVGAIEPQFYNILLEKLELSDNEVPQFEKFEENRIKLAEKFKEKTQEEWCAIFDGTDACVIPVLSLEEAPHHSHNKHNESFLLQKQDSAVPKPAPRLSRSPGASCVMRGPHLIPGENSVEILKEYNFDSTEINDLISQNIIKQRKTQAKL</sequence>
<dbReference type="RefSeq" id="XP_024945581.1">
    <property type="nucleotide sequence ID" value="XM_025089813.1"/>
</dbReference>
<accession>A0AAJ7RR43</accession>
<dbReference type="Gene3D" id="3.30.1540.10">
    <property type="entry name" value="formyl-coa transferase, domain 3"/>
    <property type="match status" value="1"/>
</dbReference>
<dbReference type="AlphaFoldDB" id="A0AAJ7RR43"/>
<dbReference type="GO" id="GO:0005739">
    <property type="term" value="C:mitochondrion"/>
    <property type="evidence" value="ECO:0007669"/>
    <property type="project" value="TreeGrafter"/>
</dbReference>
<reference evidence="3 4" key="1">
    <citation type="submission" date="2025-04" db="UniProtKB">
        <authorList>
            <consortium name="RefSeq"/>
        </authorList>
    </citation>
    <scope>IDENTIFICATION</scope>
</reference>
<keyword evidence="2" id="KW-1185">Reference proteome</keyword>
<dbReference type="GO" id="GO:0008111">
    <property type="term" value="F:alpha-methylacyl-CoA racemase activity"/>
    <property type="evidence" value="ECO:0007669"/>
    <property type="project" value="TreeGrafter"/>
</dbReference>
<organism evidence="2 3">
    <name type="scientific">Cephus cinctus</name>
    <name type="common">Wheat stem sawfly</name>
    <dbReference type="NCBI Taxonomy" id="211228"/>
    <lineage>
        <taxon>Eukaryota</taxon>
        <taxon>Metazoa</taxon>
        <taxon>Ecdysozoa</taxon>
        <taxon>Arthropoda</taxon>
        <taxon>Hexapoda</taxon>
        <taxon>Insecta</taxon>
        <taxon>Pterygota</taxon>
        <taxon>Neoptera</taxon>
        <taxon>Endopterygota</taxon>
        <taxon>Hymenoptera</taxon>
        <taxon>Cephoidea</taxon>
        <taxon>Cephidae</taxon>
        <taxon>Cephus</taxon>
    </lineage>
</organism>